<comment type="caution">
    <text evidence="5">The sequence shown here is derived from an EMBL/GenBank/DDBJ whole genome shotgun (WGS) entry which is preliminary data.</text>
</comment>
<evidence type="ECO:0000313" key="6">
    <source>
        <dbReference type="Proteomes" id="UP001066276"/>
    </source>
</evidence>
<proteinExistence type="predicted"/>
<reference evidence="5" key="1">
    <citation type="journal article" date="2022" name="bioRxiv">
        <title>Sequencing and chromosome-scale assembly of the giantPleurodeles waltlgenome.</title>
        <authorList>
            <person name="Brown T."/>
            <person name="Elewa A."/>
            <person name="Iarovenko S."/>
            <person name="Subramanian E."/>
            <person name="Araus A.J."/>
            <person name="Petzold A."/>
            <person name="Susuki M."/>
            <person name="Suzuki K.-i.T."/>
            <person name="Hayashi T."/>
            <person name="Toyoda A."/>
            <person name="Oliveira C."/>
            <person name="Osipova E."/>
            <person name="Leigh N.D."/>
            <person name="Simon A."/>
            <person name="Yun M.H."/>
        </authorList>
    </citation>
    <scope>NUCLEOTIDE SEQUENCE</scope>
    <source>
        <strain evidence="5">20211129_DDA</strain>
        <tissue evidence="5">Liver</tissue>
    </source>
</reference>
<dbReference type="AlphaFoldDB" id="A0AAV7T119"/>
<dbReference type="InterPro" id="IPR000372">
    <property type="entry name" value="LRRNT"/>
</dbReference>
<keyword evidence="2 3" id="KW-0732">Signal</keyword>
<keyword evidence="6" id="KW-1185">Reference proteome</keyword>
<feature type="non-terminal residue" evidence="5">
    <location>
        <position position="1"/>
    </location>
</feature>
<feature type="non-terminal residue" evidence="5">
    <location>
        <position position="87"/>
    </location>
</feature>
<dbReference type="Gene3D" id="3.80.10.10">
    <property type="entry name" value="Ribonuclease Inhibitor"/>
    <property type="match status" value="1"/>
</dbReference>
<keyword evidence="1" id="KW-0433">Leucine-rich repeat</keyword>
<accession>A0AAV7T119</accession>
<evidence type="ECO:0000256" key="1">
    <source>
        <dbReference type="ARBA" id="ARBA00022614"/>
    </source>
</evidence>
<dbReference type="SMART" id="SM00013">
    <property type="entry name" value="LRRNT"/>
    <property type="match status" value="1"/>
</dbReference>
<evidence type="ECO:0000259" key="4">
    <source>
        <dbReference type="SMART" id="SM00013"/>
    </source>
</evidence>
<name>A0AAV7T119_PLEWA</name>
<feature type="chain" id="PRO_5043865946" description="LRRNT domain-containing protein" evidence="3">
    <location>
        <begin position="26"/>
        <end position="87"/>
    </location>
</feature>
<evidence type="ECO:0000256" key="3">
    <source>
        <dbReference type="SAM" id="SignalP"/>
    </source>
</evidence>
<organism evidence="5 6">
    <name type="scientific">Pleurodeles waltl</name>
    <name type="common">Iberian ribbed newt</name>
    <dbReference type="NCBI Taxonomy" id="8319"/>
    <lineage>
        <taxon>Eukaryota</taxon>
        <taxon>Metazoa</taxon>
        <taxon>Chordata</taxon>
        <taxon>Craniata</taxon>
        <taxon>Vertebrata</taxon>
        <taxon>Euteleostomi</taxon>
        <taxon>Amphibia</taxon>
        <taxon>Batrachia</taxon>
        <taxon>Caudata</taxon>
        <taxon>Salamandroidea</taxon>
        <taxon>Salamandridae</taxon>
        <taxon>Pleurodelinae</taxon>
        <taxon>Pleurodeles</taxon>
    </lineage>
</organism>
<sequence length="87" mass="9819">RKMIHRCESLLLACILAYSWNGSYGEQEEEEMDYYETTWTMPDLSPPVAKCPTHCSCAQEATVDCGGVDLKEFPTNLPELTTQLSLQ</sequence>
<evidence type="ECO:0000256" key="2">
    <source>
        <dbReference type="ARBA" id="ARBA00022729"/>
    </source>
</evidence>
<protein>
    <recommendedName>
        <fullName evidence="4">LRRNT domain-containing protein</fullName>
    </recommendedName>
</protein>
<dbReference type="Proteomes" id="UP001066276">
    <property type="component" value="Chromosome 4_1"/>
</dbReference>
<dbReference type="InterPro" id="IPR032675">
    <property type="entry name" value="LRR_dom_sf"/>
</dbReference>
<evidence type="ECO:0000313" key="5">
    <source>
        <dbReference type="EMBL" id="KAJ1170245.1"/>
    </source>
</evidence>
<feature type="signal peptide" evidence="3">
    <location>
        <begin position="1"/>
        <end position="25"/>
    </location>
</feature>
<gene>
    <name evidence="5" type="ORF">NDU88_002126</name>
</gene>
<dbReference type="EMBL" id="JANPWB010000007">
    <property type="protein sequence ID" value="KAJ1170245.1"/>
    <property type="molecule type" value="Genomic_DNA"/>
</dbReference>
<feature type="domain" description="LRRNT" evidence="4">
    <location>
        <begin position="50"/>
        <end position="83"/>
    </location>
</feature>